<organism evidence="4 5">
    <name type="scientific">Candidatus Desulfovibrio intestinipullorum</name>
    <dbReference type="NCBI Taxonomy" id="2838536"/>
    <lineage>
        <taxon>Bacteria</taxon>
        <taxon>Pseudomonadati</taxon>
        <taxon>Thermodesulfobacteriota</taxon>
        <taxon>Desulfovibrionia</taxon>
        <taxon>Desulfovibrionales</taxon>
        <taxon>Desulfovibrionaceae</taxon>
        <taxon>Desulfovibrio</taxon>
    </lineage>
</organism>
<reference evidence="4" key="1">
    <citation type="journal article" date="2021" name="PeerJ">
        <title>Extensive microbial diversity within the chicken gut microbiome revealed by metagenomics and culture.</title>
        <authorList>
            <person name="Gilroy R."/>
            <person name="Ravi A."/>
            <person name="Getino M."/>
            <person name="Pursley I."/>
            <person name="Horton D.L."/>
            <person name="Alikhan N.F."/>
            <person name="Baker D."/>
            <person name="Gharbi K."/>
            <person name="Hall N."/>
            <person name="Watson M."/>
            <person name="Adriaenssens E.M."/>
            <person name="Foster-Nyarko E."/>
            <person name="Jarju S."/>
            <person name="Secka A."/>
            <person name="Antonio M."/>
            <person name="Oren A."/>
            <person name="Chaudhuri R.R."/>
            <person name="La Ragione R."/>
            <person name="Hildebrand F."/>
            <person name="Pallen M.J."/>
        </authorList>
    </citation>
    <scope>NUCLEOTIDE SEQUENCE</scope>
    <source>
        <strain evidence="4">ChiHecec2B26-446</strain>
    </source>
</reference>
<protein>
    <submittedName>
        <fullName evidence="4">SurA N-terminal domain-containing protein</fullName>
    </submittedName>
</protein>
<dbReference type="InterPro" id="IPR046357">
    <property type="entry name" value="PPIase_dom_sf"/>
</dbReference>
<dbReference type="AlphaFoldDB" id="A0A9D1PUU1"/>
<dbReference type="SUPFAM" id="SSF109998">
    <property type="entry name" value="Triger factor/SurA peptide-binding domain-like"/>
    <property type="match status" value="1"/>
</dbReference>
<reference evidence="4" key="2">
    <citation type="submission" date="2021-04" db="EMBL/GenBank/DDBJ databases">
        <authorList>
            <person name="Gilroy R."/>
        </authorList>
    </citation>
    <scope>NUCLEOTIDE SEQUENCE</scope>
    <source>
        <strain evidence="4">ChiHecec2B26-446</strain>
    </source>
</reference>
<dbReference type="InterPro" id="IPR050280">
    <property type="entry name" value="OMP_Chaperone_SurA"/>
</dbReference>
<feature type="domain" description="PpiC" evidence="3">
    <location>
        <begin position="169"/>
        <end position="266"/>
    </location>
</feature>
<dbReference type="Pfam" id="PF13145">
    <property type="entry name" value="Rotamase_2"/>
    <property type="match status" value="1"/>
</dbReference>
<dbReference type="Proteomes" id="UP000886752">
    <property type="component" value="Unassembled WGS sequence"/>
</dbReference>
<evidence type="ECO:0000313" key="4">
    <source>
        <dbReference type="EMBL" id="HIV99994.1"/>
    </source>
</evidence>
<dbReference type="Gene3D" id="1.10.4030.10">
    <property type="entry name" value="Porin chaperone SurA, peptide-binding domain"/>
    <property type="match status" value="1"/>
</dbReference>
<proteinExistence type="predicted"/>
<dbReference type="SUPFAM" id="SSF54534">
    <property type="entry name" value="FKBP-like"/>
    <property type="match status" value="1"/>
</dbReference>
<dbReference type="EMBL" id="DXHV01000026">
    <property type="protein sequence ID" value="HIV99994.1"/>
    <property type="molecule type" value="Genomic_DNA"/>
</dbReference>
<feature type="signal peptide" evidence="2">
    <location>
        <begin position="1"/>
        <end position="36"/>
    </location>
</feature>
<feature type="chain" id="PRO_5039225202" evidence="2">
    <location>
        <begin position="37"/>
        <end position="329"/>
    </location>
</feature>
<gene>
    <name evidence="4" type="ORF">H9894_02230</name>
</gene>
<dbReference type="PANTHER" id="PTHR47637">
    <property type="entry name" value="CHAPERONE SURA"/>
    <property type="match status" value="1"/>
</dbReference>
<keyword evidence="1 2" id="KW-0732">Signal</keyword>
<comment type="caution">
    <text evidence="4">The sequence shown here is derived from an EMBL/GenBank/DDBJ whole genome shotgun (WGS) entry which is preliminary data.</text>
</comment>
<dbReference type="InterPro" id="IPR000297">
    <property type="entry name" value="PPIase_PpiC"/>
</dbReference>
<evidence type="ECO:0000313" key="5">
    <source>
        <dbReference type="Proteomes" id="UP000886752"/>
    </source>
</evidence>
<evidence type="ECO:0000256" key="2">
    <source>
        <dbReference type="SAM" id="SignalP"/>
    </source>
</evidence>
<sequence>MFPSLNPRIPAVKKYLLLAFLVIFAGLQCLSSSVQAAQINKVAAVVNGKVITMFDLQRNSLPEIQKARLNPNSPKDKEKIDAILRKVLDMMILDILLQQEATRLKITISDSDVDKEITNMYQSRGMTKQQFEQALAKDRTSLKEVRENYRKSMLRQRIMGMEVGRRVVVTPQEIRDYYEKNKSTMYNREGLHMALIVYHPQAPARTIARKLKNGEISWMEASKRYSVLPNRDKGGDGGAVQWDRLNDEWRGRLTKMQPGDVTDLFNFNPQLKAQVRLFRPNGDQTPLRIMTLEEATPMIDGILRNPKAQERFEDYTKQLKDKAVIDIRI</sequence>
<dbReference type="Pfam" id="PF13624">
    <property type="entry name" value="SurA_N_3"/>
    <property type="match status" value="1"/>
</dbReference>
<dbReference type="InterPro" id="IPR027304">
    <property type="entry name" value="Trigger_fact/SurA_dom_sf"/>
</dbReference>
<dbReference type="Gene3D" id="3.10.50.40">
    <property type="match status" value="1"/>
</dbReference>
<accession>A0A9D1PUU1</accession>
<dbReference type="PANTHER" id="PTHR47637:SF1">
    <property type="entry name" value="CHAPERONE SURA"/>
    <property type="match status" value="1"/>
</dbReference>
<evidence type="ECO:0000256" key="1">
    <source>
        <dbReference type="ARBA" id="ARBA00022729"/>
    </source>
</evidence>
<dbReference type="GO" id="GO:0003755">
    <property type="term" value="F:peptidyl-prolyl cis-trans isomerase activity"/>
    <property type="evidence" value="ECO:0007669"/>
    <property type="project" value="InterPro"/>
</dbReference>
<evidence type="ECO:0000259" key="3">
    <source>
        <dbReference type="Pfam" id="PF13145"/>
    </source>
</evidence>
<name>A0A9D1PUU1_9BACT</name>